<dbReference type="Proteomes" id="UP000314294">
    <property type="component" value="Unassembled WGS sequence"/>
</dbReference>
<feature type="compositionally biased region" description="Basic and acidic residues" evidence="1">
    <location>
        <begin position="30"/>
        <end position="51"/>
    </location>
</feature>
<sequence>MNASLTSYPHGDVSLADGLREHGGAAGVADGERPPARRGSRLEVGRRENVSDVRSSSSSFCTRNALLSSSERDEEEEEEEEEEEGGAPGSPLHTSVSLRSGGSSHSALRQPDTQPGGNEGQRDEGGQQEEEEVQEEEVQEEGSQLQHRREADVWSRSSRTILSC</sequence>
<evidence type="ECO:0000313" key="2">
    <source>
        <dbReference type="EMBL" id="TNN77249.1"/>
    </source>
</evidence>
<feature type="compositionally biased region" description="Acidic residues" evidence="1">
    <location>
        <begin position="126"/>
        <end position="140"/>
    </location>
</feature>
<name>A0A4Z2IGU4_9TELE</name>
<feature type="region of interest" description="Disordered" evidence="1">
    <location>
        <begin position="1"/>
        <end position="164"/>
    </location>
</feature>
<feature type="compositionally biased region" description="Polar residues" evidence="1">
    <location>
        <begin position="60"/>
        <end position="69"/>
    </location>
</feature>
<feature type="compositionally biased region" description="Polar residues" evidence="1">
    <location>
        <begin position="155"/>
        <end position="164"/>
    </location>
</feature>
<gene>
    <name evidence="2" type="ORF">EYF80_012556</name>
</gene>
<accession>A0A4Z2IGU4</accession>
<dbReference type="EMBL" id="SRLO01000085">
    <property type="protein sequence ID" value="TNN77249.1"/>
    <property type="molecule type" value="Genomic_DNA"/>
</dbReference>
<reference evidence="2 3" key="1">
    <citation type="submission" date="2019-03" db="EMBL/GenBank/DDBJ databases">
        <title>First draft genome of Liparis tanakae, snailfish: a comprehensive survey of snailfish specific genes.</title>
        <authorList>
            <person name="Kim W."/>
            <person name="Song I."/>
            <person name="Jeong J.-H."/>
            <person name="Kim D."/>
            <person name="Kim S."/>
            <person name="Ryu S."/>
            <person name="Song J.Y."/>
            <person name="Lee S.K."/>
        </authorList>
    </citation>
    <scope>NUCLEOTIDE SEQUENCE [LARGE SCALE GENOMIC DNA]</scope>
    <source>
        <tissue evidence="2">Muscle</tissue>
    </source>
</reference>
<feature type="compositionally biased region" description="Low complexity" evidence="1">
    <location>
        <begin position="95"/>
        <end position="109"/>
    </location>
</feature>
<evidence type="ECO:0000313" key="3">
    <source>
        <dbReference type="Proteomes" id="UP000314294"/>
    </source>
</evidence>
<organism evidence="2 3">
    <name type="scientific">Liparis tanakae</name>
    <name type="common">Tanaka's snailfish</name>
    <dbReference type="NCBI Taxonomy" id="230148"/>
    <lineage>
        <taxon>Eukaryota</taxon>
        <taxon>Metazoa</taxon>
        <taxon>Chordata</taxon>
        <taxon>Craniata</taxon>
        <taxon>Vertebrata</taxon>
        <taxon>Euteleostomi</taxon>
        <taxon>Actinopterygii</taxon>
        <taxon>Neopterygii</taxon>
        <taxon>Teleostei</taxon>
        <taxon>Neoteleostei</taxon>
        <taxon>Acanthomorphata</taxon>
        <taxon>Eupercaria</taxon>
        <taxon>Perciformes</taxon>
        <taxon>Cottioidei</taxon>
        <taxon>Cottales</taxon>
        <taxon>Liparidae</taxon>
        <taxon>Liparis</taxon>
    </lineage>
</organism>
<evidence type="ECO:0000256" key="1">
    <source>
        <dbReference type="SAM" id="MobiDB-lite"/>
    </source>
</evidence>
<dbReference type="AlphaFoldDB" id="A0A4Z2IGU4"/>
<proteinExistence type="predicted"/>
<keyword evidence="3" id="KW-1185">Reference proteome</keyword>
<protein>
    <submittedName>
        <fullName evidence="2">Uncharacterized protein</fullName>
    </submittedName>
</protein>
<feature type="compositionally biased region" description="Acidic residues" evidence="1">
    <location>
        <begin position="72"/>
        <end position="85"/>
    </location>
</feature>
<comment type="caution">
    <text evidence="2">The sequence shown here is derived from an EMBL/GenBank/DDBJ whole genome shotgun (WGS) entry which is preliminary data.</text>
</comment>